<dbReference type="RefSeq" id="WP_225676301.1">
    <property type="nucleotide sequence ID" value="NZ_JAEDAH010000095.1"/>
</dbReference>
<dbReference type="InterPro" id="IPR008554">
    <property type="entry name" value="Glutaredoxin-like"/>
</dbReference>
<sequence length="91" mass="9939">MALVLLGTEACHLCESAQQIIINLAGQIPHDVFVEDIAESESAVEQYGLRIPVLKDEASGAELDWPFSEQDVLNFLHQLPVNTPPVSEQGI</sequence>
<dbReference type="SUPFAM" id="SSF52833">
    <property type="entry name" value="Thioredoxin-like"/>
    <property type="match status" value="1"/>
</dbReference>
<organism evidence="1 2">
    <name type="scientific">Thalassolituus marinus</name>
    <dbReference type="NCBI Taxonomy" id="671053"/>
    <lineage>
        <taxon>Bacteria</taxon>
        <taxon>Pseudomonadati</taxon>
        <taxon>Pseudomonadota</taxon>
        <taxon>Gammaproteobacteria</taxon>
        <taxon>Oceanospirillales</taxon>
        <taxon>Oceanospirillaceae</taxon>
        <taxon>Thalassolituus</taxon>
    </lineage>
</organism>
<dbReference type="EMBL" id="JAEDAH010000095">
    <property type="protein sequence ID" value="MCA6064892.1"/>
    <property type="molecule type" value="Genomic_DNA"/>
</dbReference>
<dbReference type="InterPro" id="IPR036249">
    <property type="entry name" value="Thioredoxin-like_sf"/>
</dbReference>
<accession>A0ABS7ZUT3</accession>
<protein>
    <submittedName>
        <fullName evidence="1">Glutaredoxin family protein</fullName>
    </submittedName>
</protein>
<dbReference type="Gene3D" id="3.40.30.10">
    <property type="entry name" value="Glutaredoxin"/>
    <property type="match status" value="1"/>
</dbReference>
<reference evidence="1 2" key="1">
    <citation type="submission" date="2020-12" db="EMBL/GenBank/DDBJ databases">
        <title>Novel Thalassolituus-related marine hydrocarbonoclastic bacteria mediated algae-derived hydrocarbons mineralization in twilight zone of the northern South China Sea.</title>
        <authorList>
            <person name="Dong C."/>
        </authorList>
    </citation>
    <scope>NUCLEOTIDE SEQUENCE [LARGE SCALE GENOMIC DNA]</scope>
    <source>
        <strain evidence="1 2">IMCC1826</strain>
    </source>
</reference>
<keyword evidence="2" id="KW-1185">Reference proteome</keyword>
<name>A0ABS7ZUT3_9GAMM</name>
<comment type="caution">
    <text evidence="1">The sequence shown here is derived from an EMBL/GenBank/DDBJ whole genome shotgun (WGS) entry which is preliminary data.</text>
</comment>
<evidence type="ECO:0000313" key="2">
    <source>
        <dbReference type="Proteomes" id="UP000714380"/>
    </source>
</evidence>
<dbReference type="Pfam" id="PF05768">
    <property type="entry name" value="Glrx-like"/>
    <property type="match status" value="1"/>
</dbReference>
<dbReference type="Proteomes" id="UP000714380">
    <property type="component" value="Unassembled WGS sequence"/>
</dbReference>
<evidence type="ECO:0000313" key="1">
    <source>
        <dbReference type="EMBL" id="MCA6064892.1"/>
    </source>
</evidence>
<gene>
    <name evidence="1" type="ORF">I9W95_14865</name>
</gene>
<proteinExistence type="predicted"/>